<dbReference type="Gene3D" id="2.60.40.1180">
    <property type="entry name" value="Golgi alpha-mannosidase II"/>
    <property type="match status" value="2"/>
</dbReference>
<evidence type="ECO:0000256" key="7">
    <source>
        <dbReference type="ARBA" id="ARBA00023180"/>
    </source>
</evidence>
<evidence type="ECO:0000256" key="12">
    <source>
        <dbReference type="SAM" id="SignalP"/>
    </source>
</evidence>
<reference evidence="16 17" key="1">
    <citation type="submission" date="2022-03" db="EMBL/GenBank/DDBJ databases">
        <title>A chromosomal length assembly of Cordylochernes scorpioides.</title>
        <authorList>
            <person name="Zeh D."/>
            <person name="Zeh J."/>
        </authorList>
    </citation>
    <scope>NUCLEOTIDE SEQUENCE [LARGE SCALE GENOMIC DNA]</scope>
    <source>
        <strain evidence="16">IN4F17</strain>
        <tissue evidence="16">Whole Body</tissue>
    </source>
</reference>
<accession>A0ABY6LPF0</accession>
<dbReference type="PANTHER" id="PTHR22762:SF54">
    <property type="entry name" value="BCDNA.GH04962"/>
    <property type="match status" value="1"/>
</dbReference>
<dbReference type="EMBL" id="CP092884">
    <property type="protein sequence ID" value="UYV82958.1"/>
    <property type="molecule type" value="Genomic_DNA"/>
</dbReference>
<evidence type="ECO:0000256" key="8">
    <source>
        <dbReference type="ARBA" id="ARBA00023295"/>
    </source>
</evidence>
<evidence type="ECO:0000259" key="15">
    <source>
        <dbReference type="Pfam" id="PF21365"/>
    </source>
</evidence>
<dbReference type="InterPro" id="IPR011013">
    <property type="entry name" value="Gal_mutarotase_sf_dom"/>
</dbReference>
<evidence type="ECO:0000256" key="3">
    <source>
        <dbReference type="ARBA" id="ARBA00007806"/>
    </source>
</evidence>
<keyword evidence="4 12" id="KW-0732">Signal</keyword>
<comment type="similarity">
    <text evidence="3 10">Belongs to the glycosyl hydrolase 31 family.</text>
</comment>
<dbReference type="SUPFAM" id="SSF74650">
    <property type="entry name" value="Galactose mutarotase-like"/>
    <property type="match status" value="1"/>
</dbReference>
<evidence type="ECO:0000256" key="4">
    <source>
        <dbReference type="ARBA" id="ARBA00022729"/>
    </source>
</evidence>
<feature type="chain" id="PRO_5045111164" description="Glucosidase II subunit alpha" evidence="12">
    <location>
        <begin position="18"/>
        <end position="957"/>
    </location>
</feature>
<gene>
    <name evidence="16" type="ORF">LAZ67_22001540</name>
</gene>
<protein>
    <recommendedName>
        <fullName evidence="9">Glucosidase II subunit alpha</fullName>
    </recommendedName>
</protein>
<feature type="signal peptide" evidence="12">
    <location>
        <begin position="1"/>
        <end position="17"/>
    </location>
</feature>
<dbReference type="Gene3D" id="3.20.20.80">
    <property type="entry name" value="Glycosidases"/>
    <property type="match status" value="1"/>
</dbReference>
<evidence type="ECO:0000256" key="10">
    <source>
        <dbReference type="RuleBase" id="RU361185"/>
    </source>
</evidence>
<evidence type="ECO:0000313" key="17">
    <source>
        <dbReference type="Proteomes" id="UP001235939"/>
    </source>
</evidence>
<dbReference type="CDD" id="cd06603">
    <property type="entry name" value="GH31_GANC_GANAB_alpha"/>
    <property type="match status" value="1"/>
</dbReference>
<feature type="domain" description="Glycoside hydrolase family 31 N-terminal" evidence="14">
    <location>
        <begin position="75"/>
        <end position="317"/>
    </location>
</feature>
<dbReference type="Proteomes" id="UP001235939">
    <property type="component" value="Chromosome 22"/>
</dbReference>
<proteinExistence type="inferred from homology"/>
<dbReference type="Gene3D" id="2.60.40.1760">
    <property type="entry name" value="glycosyl hydrolase (family 31)"/>
    <property type="match status" value="1"/>
</dbReference>
<keyword evidence="8 10" id="KW-0326">Glycosidase</keyword>
<dbReference type="SUPFAM" id="SSF51445">
    <property type="entry name" value="(Trans)glycosidases"/>
    <property type="match status" value="1"/>
</dbReference>
<dbReference type="Pfam" id="PF21365">
    <property type="entry name" value="Glyco_hydro_31_3rd"/>
    <property type="match status" value="1"/>
</dbReference>
<comment type="pathway">
    <text evidence="2">Glycan metabolism; N-glycan metabolism.</text>
</comment>
<evidence type="ECO:0000256" key="9">
    <source>
        <dbReference type="ARBA" id="ARBA00042895"/>
    </source>
</evidence>
<dbReference type="Pfam" id="PF01055">
    <property type="entry name" value="Glyco_hydro_31_2nd"/>
    <property type="match status" value="1"/>
</dbReference>
<organism evidence="16 17">
    <name type="scientific">Cordylochernes scorpioides</name>
    <dbReference type="NCBI Taxonomy" id="51811"/>
    <lineage>
        <taxon>Eukaryota</taxon>
        <taxon>Metazoa</taxon>
        <taxon>Ecdysozoa</taxon>
        <taxon>Arthropoda</taxon>
        <taxon>Chelicerata</taxon>
        <taxon>Arachnida</taxon>
        <taxon>Pseudoscorpiones</taxon>
        <taxon>Cheliferoidea</taxon>
        <taxon>Chernetidae</taxon>
        <taxon>Cordylochernes</taxon>
    </lineage>
</organism>
<evidence type="ECO:0000256" key="5">
    <source>
        <dbReference type="ARBA" id="ARBA00022801"/>
    </source>
</evidence>
<dbReference type="PANTHER" id="PTHR22762">
    <property type="entry name" value="ALPHA-GLUCOSIDASE"/>
    <property type="match status" value="1"/>
</dbReference>
<dbReference type="InterPro" id="IPR048395">
    <property type="entry name" value="Glyco_hydro_31_C"/>
</dbReference>
<evidence type="ECO:0000256" key="6">
    <source>
        <dbReference type="ARBA" id="ARBA00022824"/>
    </source>
</evidence>
<dbReference type="Pfam" id="PF13802">
    <property type="entry name" value="Gal_mutarotas_2"/>
    <property type="match status" value="1"/>
</dbReference>
<keyword evidence="7" id="KW-0325">Glycoprotein</keyword>
<keyword evidence="17" id="KW-1185">Reference proteome</keyword>
<feature type="compositionally biased region" description="Basic and acidic residues" evidence="11">
    <location>
        <begin position="203"/>
        <end position="212"/>
    </location>
</feature>
<evidence type="ECO:0000256" key="11">
    <source>
        <dbReference type="SAM" id="MobiDB-lite"/>
    </source>
</evidence>
<dbReference type="InterPro" id="IPR000322">
    <property type="entry name" value="Glyco_hydro_31_TIM"/>
</dbReference>
<evidence type="ECO:0000259" key="14">
    <source>
        <dbReference type="Pfam" id="PF13802"/>
    </source>
</evidence>
<dbReference type="InterPro" id="IPR025887">
    <property type="entry name" value="Glyco_hydro_31_N_dom"/>
</dbReference>
<evidence type="ECO:0000256" key="1">
    <source>
        <dbReference type="ARBA" id="ARBA00004240"/>
    </source>
</evidence>
<feature type="domain" description="Glycoside hydrolase family 31 TIM barrel" evidence="13">
    <location>
        <begin position="397"/>
        <end position="725"/>
    </location>
</feature>
<feature type="domain" description="Glycosyl hydrolase family 31 C-terminal" evidence="15">
    <location>
        <begin position="733"/>
        <end position="822"/>
    </location>
</feature>
<evidence type="ECO:0000313" key="16">
    <source>
        <dbReference type="EMBL" id="UYV82958.1"/>
    </source>
</evidence>
<dbReference type="InterPro" id="IPR013780">
    <property type="entry name" value="Glyco_hydro_b"/>
</dbReference>
<dbReference type="SUPFAM" id="SSF51011">
    <property type="entry name" value="Glycosyl hydrolase domain"/>
    <property type="match status" value="1"/>
</dbReference>
<evidence type="ECO:0000256" key="2">
    <source>
        <dbReference type="ARBA" id="ARBA00004833"/>
    </source>
</evidence>
<evidence type="ECO:0000259" key="13">
    <source>
        <dbReference type="Pfam" id="PF01055"/>
    </source>
</evidence>
<name>A0ABY6LPF0_9ARAC</name>
<dbReference type="CDD" id="cd14752">
    <property type="entry name" value="GH31_N"/>
    <property type="match status" value="1"/>
</dbReference>
<dbReference type="InterPro" id="IPR017853">
    <property type="entry name" value="GH"/>
</dbReference>
<feature type="region of interest" description="Disordered" evidence="11">
    <location>
        <begin position="196"/>
        <end position="215"/>
    </location>
</feature>
<keyword evidence="5 10" id="KW-0378">Hydrolase</keyword>
<sequence>MELLAIFLMLLIPLAQCVDRGNFKTCEQSGFCRRNRNLTPGQSQYYVKMSSLKTPTPGSLSATMVNARAGAQFELHIQALEDNRLRLRILEQNPPRPRYSPTEALAGEPKEASLAISEKEAESLTFHAGQNKGVLSANPFRLDIYSNDQLVLSANSRGLLNYEHHRSKYKSSGNPRQSIVNISSVSPPTLYLSAQVPQEGQEVEEKEKKPEENQDGWWEETFKGKTDSKPYGPMSVGMDFSFIGFEHLYGLPEHADQFVLKQTKGVSDPYRLYNLDVGEYELNNPMALYGSVPYVMAQSESRTLGLLWLNAAETWVDLEAPVKQVSELSANGRAAAPGSVGQGVVSSIVDFVKGGTPPQPQQDTHWFSESGLIDIFLFMGPGPKDVLRQFGLTLGNTALPPLFSVGYHQCRWNYKDQEDVRNVDSGFDEHDIPYDVIWLDVDHLDNRKYFTWDPYLFPNPTEMIHNLTAKGRKMVTLVDPHIKRDSSYFIHQEASSKGYYVKQKNQEDYEGWCWPGSSGYLDFLNPEVREWWAGCYALDKYQGSTLSLYTWNDMNEPSVFSDPEITMLKDNLHHGGWEHRDVHNMYGMYMVMGTHKGHLQRSDYKQRPFILSRAFFAGTQRYAAVWTGDNTADWGHLRISLPMMLTLSVSGMTFSGADVGGFFNNPTPEMTVRWYQAGAYQPFYRGHSHHDTKRREPWLFEEKERGLIRAAIRTRYSMLPLWYTLFHENERTGLPPMRPIWVEYPQDTKTYDMDDQYLVGNVLLVHPVTDIGVSSVSVYFPGGQSQVWYDIDTHQSHEGGHTETIPVDLSKTPVYQRGGSIMPRKERIRRSSSLTHHDPFTLYIALDKAGSSASGQLYIDSYDGYGYRNGDYLLINYTYTHPTLQARIVEGPGNYKTQEWLERVVIVGLREEPKTVQLRVDGEPEPQILQAAFVPPALVIRKPGVNMGRGWDITLTF</sequence>
<comment type="subcellular location">
    <subcellularLocation>
        <location evidence="1">Endoplasmic reticulum</location>
    </subcellularLocation>
</comment>
<keyword evidence="6" id="KW-0256">Endoplasmic reticulum</keyword>